<dbReference type="PANTHER" id="PTHR37526:SF1">
    <property type="entry name" value="PROTEIN TUSB"/>
    <property type="match status" value="1"/>
</dbReference>
<evidence type="ECO:0000313" key="2">
    <source>
        <dbReference type="Proteomes" id="UP000186806"/>
    </source>
</evidence>
<dbReference type="Pfam" id="PF04077">
    <property type="entry name" value="DsrH"/>
    <property type="match status" value="1"/>
</dbReference>
<dbReference type="RefSeq" id="WP_075369246.1">
    <property type="nucleotide sequence ID" value="NZ_JAKGAJ010000018.1"/>
</dbReference>
<dbReference type="AlphaFoldDB" id="A0A1Q8TCF2"/>
<dbReference type="NCBIfam" id="TIGR03011">
    <property type="entry name" value="sulf_tusB_dsrH"/>
    <property type="match status" value="1"/>
</dbReference>
<reference evidence="1 2" key="1">
    <citation type="submission" date="2016-12" db="EMBL/GenBank/DDBJ databases">
        <title>Draft genome sequences of strains Salinicola socius SMB35, Salinicola sp. MH3R3-1 and Chromohalobacter sp. SMB17 from the Verkhnekamsk potash mining region of Russia.</title>
        <authorList>
            <person name="Mavrodi D.V."/>
            <person name="Olsson B.E."/>
            <person name="Korsakova E.S."/>
            <person name="Pyankova A."/>
            <person name="Mavrodi O.V."/>
            <person name="Plotnikova E.G."/>
        </authorList>
    </citation>
    <scope>NUCLEOTIDE SEQUENCE [LARGE SCALE GENOMIC DNA]</scope>
    <source>
        <strain evidence="1 2">SMB17</strain>
    </source>
</reference>
<dbReference type="GO" id="GO:0002143">
    <property type="term" value="P:tRNA wobble position uridine thiolation"/>
    <property type="evidence" value="ECO:0007669"/>
    <property type="project" value="InterPro"/>
</dbReference>
<dbReference type="EMBL" id="MSDQ01000024">
    <property type="protein sequence ID" value="OLO11354.1"/>
    <property type="molecule type" value="Genomic_DNA"/>
</dbReference>
<dbReference type="STRING" id="223900.GCA_000821045_01064"/>
<dbReference type="InterPro" id="IPR007215">
    <property type="entry name" value="Sulphur_relay_TusB/DsrH"/>
</dbReference>
<dbReference type="PANTHER" id="PTHR37526">
    <property type="entry name" value="PROTEIN TUSB"/>
    <property type="match status" value="1"/>
</dbReference>
<gene>
    <name evidence="1" type="ORF">BTW10_09690</name>
</gene>
<sequence>MLLHLLNRAPSSSSVHQDVLRAMGEEDGLMLIEDGVFGAVSAQVQHFPGLEGRLFALREDLESRGLAGRCDASVTIVDMDGFVALTEEAQRTVSWF</sequence>
<name>A0A1Q8TCF2_9GAMM</name>
<keyword evidence="2" id="KW-1185">Reference proteome</keyword>
<dbReference type="Proteomes" id="UP000186806">
    <property type="component" value="Unassembled WGS sequence"/>
</dbReference>
<dbReference type="GO" id="GO:1990228">
    <property type="term" value="C:sulfurtransferase complex"/>
    <property type="evidence" value="ECO:0007669"/>
    <property type="project" value="TreeGrafter"/>
</dbReference>
<proteinExistence type="predicted"/>
<evidence type="ECO:0000313" key="1">
    <source>
        <dbReference type="EMBL" id="OLO11354.1"/>
    </source>
</evidence>
<dbReference type="Gene3D" id="3.40.1260.10">
    <property type="entry name" value="DsrEFH-like"/>
    <property type="match status" value="1"/>
</dbReference>
<dbReference type="SUPFAM" id="SSF75169">
    <property type="entry name" value="DsrEFH-like"/>
    <property type="match status" value="1"/>
</dbReference>
<comment type="caution">
    <text evidence="1">The sequence shown here is derived from an EMBL/GenBank/DDBJ whole genome shotgun (WGS) entry which is preliminary data.</text>
</comment>
<accession>A0A1Q8TCF2</accession>
<evidence type="ECO:0008006" key="3">
    <source>
        <dbReference type="Google" id="ProtNLM"/>
    </source>
</evidence>
<organism evidence="1 2">
    <name type="scientific">Chromohalobacter japonicus</name>
    <dbReference type="NCBI Taxonomy" id="223900"/>
    <lineage>
        <taxon>Bacteria</taxon>
        <taxon>Pseudomonadati</taxon>
        <taxon>Pseudomonadota</taxon>
        <taxon>Gammaproteobacteria</taxon>
        <taxon>Oceanospirillales</taxon>
        <taxon>Halomonadaceae</taxon>
        <taxon>Chromohalobacter</taxon>
    </lineage>
</organism>
<dbReference type="InterPro" id="IPR027396">
    <property type="entry name" value="DsrEFH-like"/>
</dbReference>
<protein>
    <recommendedName>
        <fullName evidence="3">Sulfurtransferase TusB</fullName>
    </recommendedName>
</protein>